<dbReference type="PROSITE" id="PS00108">
    <property type="entry name" value="PROTEIN_KINASE_ST"/>
    <property type="match status" value="1"/>
</dbReference>
<evidence type="ECO:0000256" key="5">
    <source>
        <dbReference type="ARBA" id="ARBA00022777"/>
    </source>
</evidence>
<evidence type="ECO:0000313" key="15">
    <source>
        <dbReference type="Proteomes" id="UP000663760"/>
    </source>
</evidence>
<evidence type="ECO:0000256" key="6">
    <source>
        <dbReference type="ARBA" id="ARBA00022840"/>
    </source>
</evidence>
<dbReference type="AlphaFoldDB" id="A0A7I8J7E8"/>
<gene>
    <name evidence="13" type="ORF">SI7747_09012383</name>
    <name evidence="14" type="ORF">SI8410_09013430</name>
</gene>
<dbReference type="GO" id="GO:0005524">
    <property type="term" value="F:ATP binding"/>
    <property type="evidence" value="ECO:0007669"/>
    <property type="project" value="UniProtKB-UniRule"/>
</dbReference>
<dbReference type="OrthoDB" id="1732493at2759"/>
<comment type="similarity">
    <text evidence="1">Belongs to the protein kinase superfamily. CMGC Ser/Thr protein kinase family. CDC2/CDKX subfamily.</text>
</comment>
<dbReference type="SUPFAM" id="SSF56112">
    <property type="entry name" value="Protein kinase-like (PK-like)"/>
    <property type="match status" value="1"/>
</dbReference>
<comment type="catalytic activity">
    <reaction evidence="9">
        <text>[DNA-directed RNA polymerase] + ATP = phospho-[DNA-directed RNA polymerase] + ADP + H(+)</text>
        <dbReference type="Rhea" id="RHEA:10216"/>
        <dbReference type="Rhea" id="RHEA-COMP:11321"/>
        <dbReference type="Rhea" id="RHEA-COMP:11322"/>
        <dbReference type="ChEBI" id="CHEBI:15378"/>
        <dbReference type="ChEBI" id="CHEBI:30616"/>
        <dbReference type="ChEBI" id="CHEBI:43176"/>
        <dbReference type="ChEBI" id="CHEBI:68546"/>
        <dbReference type="ChEBI" id="CHEBI:456216"/>
        <dbReference type="EC" id="2.7.11.23"/>
    </reaction>
</comment>
<keyword evidence="3" id="KW-0808">Transferase</keyword>
<keyword evidence="2 11" id="KW-0723">Serine/threonine-protein kinase</keyword>
<evidence type="ECO:0000256" key="10">
    <source>
        <dbReference type="PROSITE-ProRule" id="PRU10141"/>
    </source>
</evidence>
<dbReference type="GO" id="GO:0004693">
    <property type="term" value="F:cyclin-dependent protein serine/threonine kinase activity"/>
    <property type="evidence" value="ECO:0007669"/>
    <property type="project" value="UniProtKB-EC"/>
</dbReference>
<dbReference type="PANTHER" id="PTHR24056">
    <property type="entry name" value="CELL DIVISION PROTEIN KINASE"/>
    <property type="match status" value="1"/>
</dbReference>
<dbReference type="Proteomes" id="UP000663760">
    <property type="component" value="Chromosome 9"/>
</dbReference>
<dbReference type="InterPro" id="IPR050108">
    <property type="entry name" value="CDK"/>
</dbReference>
<keyword evidence="5" id="KW-0418">Kinase</keyword>
<dbReference type="Gene3D" id="1.10.510.10">
    <property type="entry name" value="Transferase(Phosphotransferase) domain 1"/>
    <property type="match status" value="2"/>
</dbReference>
<dbReference type="SMART" id="SM00220">
    <property type="entry name" value="S_TKc"/>
    <property type="match status" value="1"/>
</dbReference>
<comment type="catalytic activity">
    <reaction evidence="8">
        <text>L-seryl-[protein] + ATP = O-phospho-L-seryl-[protein] + ADP + H(+)</text>
        <dbReference type="Rhea" id="RHEA:17989"/>
        <dbReference type="Rhea" id="RHEA-COMP:9863"/>
        <dbReference type="Rhea" id="RHEA-COMP:11604"/>
        <dbReference type="ChEBI" id="CHEBI:15378"/>
        <dbReference type="ChEBI" id="CHEBI:29999"/>
        <dbReference type="ChEBI" id="CHEBI:30616"/>
        <dbReference type="ChEBI" id="CHEBI:83421"/>
        <dbReference type="ChEBI" id="CHEBI:456216"/>
        <dbReference type="EC" id="2.7.11.22"/>
    </reaction>
</comment>
<dbReference type="InterPro" id="IPR008271">
    <property type="entry name" value="Ser/Thr_kinase_AS"/>
</dbReference>
<keyword evidence="6 10" id="KW-0067">ATP-binding</keyword>
<evidence type="ECO:0000256" key="8">
    <source>
        <dbReference type="ARBA" id="ARBA00048367"/>
    </source>
</evidence>
<evidence type="ECO:0000256" key="1">
    <source>
        <dbReference type="ARBA" id="ARBA00006485"/>
    </source>
</evidence>
<dbReference type="PANTHER" id="PTHR24056:SF171">
    <property type="entry name" value="CYCLIN-DEPENDENT KINASE 20"/>
    <property type="match status" value="1"/>
</dbReference>
<keyword evidence="15" id="KW-1185">Reference proteome</keyword>
<evidence type="ECO:0000256" key="7">
    <source>
        <dbReference type="ARBA" id="ARBA00047811"/>
    </source>
</evidence>
<dbReference type="PROSITE" id="PS50011">
    <property type="entry name" value="PROTEIN_KINASE_DOM"/>
    <property type="match status" value="1"/>
</dbReference>
<dbReference type="GO" id="GO:0005634">
    <property type="term" value="C:nucleus"/>
    <property type="evidence" value="ECO:0007669"/>
    <property type="project" value="TreeGrafter"/>
</dbReference>
<name>A0A7I8J7E8_SPIIN</name>
<dbReference type="EMBL" id="LR743596">
    <property type="protein sequence ID" value="CAA2626694.1"/>
    <property type="molecule type" value="Genomic_DNA"/>
</dbReference>
<dbReference type="InterPro" id="IPR011009">
    <property type="entry name" value="Kinase-like_dom_sf"/>
</dbReference>
<dbReference type="GO" id="GO:0008353">
    <property type="term" value="F:RNA polymerase II CTD heptapeptide repeat kinase activity"/>
    <property type="evidence" value="ECO:0007669"/>
    <property type="project" value="UniProtKB-EC"/>
</dbReference>
<evidence type="ECO:0000313" key="13">
    <source>
        <dbReference type="EMBL" id="CAA2626694.1"/>
    </source>
</evidence>
<keyword evidence="4 10" id="KW-0547">Nucleotide-binding</keyword>
<sequence>MEEPPPHASRSWSIYGRSEINQRYEILERVGSGAYSDVYRARRISDGLVVALKEIHDYQSAFREIETLQILRQAHNVVDLIEYFWQEDEDAVLVLEFLRTDLASVIRDGKRSGGISVGELKQWMIQTLRGVEACHGSGIIHRDLKPSNLLISAEGVLKLADFGQARILQEARYMSPDDNVQEQDGGMWAIQEPSAAPDASSSWRGISESQRTYTETGSIGEEGYSAEVEGQKAKYPAEEMGKETNTFDVDASCVATCSTNDVDDDPLKDDYSYEASEVGNVDESGGALTSCVGTRWYKAPELLYGATNYGQEIDLWSLGCIFSELLSLETLFPGTSDIDQLGKILNVFGNLTEEAWPGCSSLPDYGKIFFSAVEKPVGLEACLPNRTRAEVNIVGRLLCYDPKTRATAAELLQDNYFMEEPLPSPLSELSVPSTSIGLEEGSTGGWFDDKNLGSDSDREDFSGMDVSVNDKGFSIRF</sequence>
<evidence type="ECO:0000313" key="14">
    <source>
        <dbReference type="EMBL" id="CAA7402752.1"/>
    </source>
</evidence>
<feature type="domain" description="Protein kinase" evidence="12">
    <location>
        <begin position="24"/>
        <end position="417"/>
    </location>
</feature>
<comment type="catalytic activity">
    <reaction evidence="7">
        <text>L-threonyl-[protein] + ATP = O-phospho-L-threonyl-[protein] + ADP + H(+)</text>
        <dbReference type="Rhea" id="RHEA:46608"/>
        <dbReference type="Rhea" id="RHEA-COMP:11060"/>
        <dbReference type="Rhea" id="RHEA-COMP:11605"/>
        <dbReference type="ChEBI" id="CHEBI:15378"/>
        <dbReference type="ChEBI" id="CHEBI:30013"/>
        <dbReference type="ChEBI" id="CHEBI:30616"/>
        <dbReference type="ChEBI" id="CHEBI:61977"/>
        <dbReference type="ChEBI" id="CHEBI:456216"/>
        <dbReference type="EC" id="2.7.11.22"/>
    </reaction>
</comment>
<dbReference type="FunFam" id="3.30.200.20:FF:000664">
    <property type="entry name" value="Cyclin-dependent kinase F-1"/>
    <property type="match status" value="1"/>
</dbReference>
<feature type="binding site" evidence="10">
    <location>
        <position position="53"/>
    </location>
    <ligand>
        <name>ATP</name>
        <dbReference type="ChEBI" id="CHEBI:30616"/>
    </ligand>
</feature>
<evidence type="ECO:0000259" key="12">
    <source>
        <dbReference type="PROSITE" id="PS50011"/>
    </source>
</evidence>
<evidence type="ECO:0000256" key="11">
    <source>
        <dbReference type="RuleBase" id="RU000304"/>
    </source>
</evidence>
<accession>A0A7I8J7E8</accession>
<dbReference type="InterPro" id="IPR000719">
    <property type="entry name" value="Prot_kinase_dom"/>
</dbReference>
<evidence type="ECO:0000256" key="4">
    <source>
        <dbReference type="ARBA" id="ARBA00022741"/>
    </source>
</evidence>
<dbReference type="EMBL" id="LR746272">
    <property type="protein sequence ID" value="CAA7402752.1"/>
    <property type="molecule type" value="Genomic_DNA"/>
</dbReference>
<evidence type="ECO:0000256" key="2">
    <source>
        <dbReference type="ARBA" id="ARBA00022527"/>
    </source>
</evidence>
<reference evidence="13" key="1">
    <citation type="submission" date="2019-12" db="EMBL/GenBank/DDBJ databases">
        <authorList>
            <person name="Scholz U."/>
            <person name="Mascher M."/>
            <person name="Fiebig A."/>
        </authorList>
    </citation>
    <scope>NUCLEOTIDE SEQUENCE</scope>
</reference>
<dbReference type="PROSITE" id="PS00107">
    <property type="entry name" value="PROTEIN_KINASE_ATP"/>
    <property type="match status" value="1"/>
</dbReference>
<organism evidence="13">
    <name type="scientific">Spirodela intermedia</name>
    <name type="common">Intermediate duckweed</name>
    <dbReference type="NCBI Taxonomy" id="51605"/>
    <lineage>
        <taxon>Eukaryota</taxon>
        <taxon>Viridiplantae</taxon>
        <taxon>Streptophyta</taxon>
        <taxon>Embryophyta</taxon>
        <taxon>Tracheophyta</taxon>
        <taxon>Spermatophyta</taxon>
        <taxon>Magnoliopsida</taxon>
        <taxon>Liliopsida</taxon>
        <taxon>Araceae</taxon>
        <taxon>Lemnoideae</taxon>
        <taxon>Spirodela</taxon>
    </lineage>
</organism>
<evidence type="ECO:0000256" key="3">
    <source>
        <dbReference type="ARBA" id="ARBA00022679"/>
    </source>
</evidence>
<evidence type="ECO:0000256" key="9">
    <source>
        <dbReference type="ARBA" id="ARBA00049280"/>
    </source>
</evidence>
<protein>
    <recommendedName>
        <fullName evidence="12">Protein kinase domain-containing protein</fullName>
    </recommendedName>
</protein>
<dbReference type="InterPro" id="IPR017441">
    <property type="entry name" value="Protein_kinase_ATP_BS"/>
</dbReference>
<dbReference type="Pfam" id="PF00069">
    <property type="entry name" value="Pkinase"/>
    <property type="match status" value="2"/>
</dbReference>
<proteinExistence type="inferred from homology"/>